<name>A0ACA9PI88_9GLOM</name>
<keyword evidence="2" id="KW-1185">Reference proteome</keyword>
<evidence type="ECO:0000313" key="2">
    <source>
        <dbReference type="Proteomes" id="UP000789525"/>
    </source>
</evidence>
<reference evidence="1" key="1">
    <citation type="submission" date="2021-06" db="EMBL/GenBank/DDBJ databases">
        <authorList>
            <person name="Kallberg Y."/>
            <person name="Tangrot J."/>
            <person name="Rosling A."/>
        </authorList>
    </citation>
    <scope>NUCLEOTIDE SEQUENCE</scope>
    <source>
        <strain evidence="1">CL356</strain>
    </source>
</reference>
<gene>
    <name evidence="1" type="ORF">ACOLOM_LOCUS10642</name>
</gene>
<dbReference type="EMBL" id="CAJVPT010035160">
    <property type="protein sequence ID" value="CAG8710469.1"/>
    <property type="molecule type" value="Genomic_DNA"/>
</dbReference>
<organism evidence="1 2">
    <name type="scientific">Acaulospora colombiana</name>
    <dbReference type="NCBI Taxonomy" id="27376"/>
    <lineage>
        <taxon>Eukaryota</taxon>
        <taxon>Fungi</taxon>
        <taxon>Fungi incertae sedis</taxon>
        <taxon>Mucoromycota</taxon>
        <taxon>Glomeromycotina</taxon>
        <taxon>Glomeromycetes</taxon>
        <taxon>Diversisporales</taxon>
        <taxon>Acaulosporaceae</taxon>
        <taxon>Acaulospora</taxon>
    </lineage>
</organism>
<dbReference type="Proteomes" id="UP000789525">
    <property type="component" value="Unassembled WGS sequence"/>
</dbReference>
<proteinExistence type="predicted"/>
<feature type="non-terminal residue" evidence="1">
    <location>
        <position position="92"/>
    </location>
</feature>
<accession>A0ACA9PI88</accession>
<comment type="caution">
    <text evidence="1">The sequence shown here is derived from an EMBL/GenBank/DDBJ whole genome shotgun (WGS) entry which is preliminary data.</text>
</comment>
<sequence length="92" mass="9935">MSEITTSKVGSGRGNVPITLSDAYFMSYTTQRPLSSVRPASEPRPAVGDSSIRGRLCRGSRQIESGVWVGDCHRSGDGDQSGRDENGDETDW</sequence>
<evidence type="ECO:0000313" key="1">
    <source>
        <dbReference type="EMBL" id="CAG8710469.1"/>
    </source>
</evidence>
<protein>
    <submittedName>
        <fullName evidence="1">13394_t:CDS:1</fullName>
    </submittedName>
</protein>